<feature type="chain" id="PRO_5003960325" evidence="2">
    <location>
        <begin position="19"/>
        <end position="309"/>
    </location>
</feature>
<dbReference type="RefSeq" id="XP_008075437.1">
    <property type="nucleotide sequence ID" value="XM_008077246.1"/>
</dbReference>
<dbReference type="Proteomes" id="UP000011081">
    <property type="component" value="Unassembled WGS sequence"/>
</dbReference>
<keyword evidence="2" id="KW-0732">Signal</keyword>
<feature type="signal peptide" evidence="2">
    <location>
        <begin position="1"/>
        <end position="18"/>
    </location>
</feature>
<keyword evidence="1" id="KW-0175">Coiled coil</keyword>
<evidence type="ECO:0000313" key="4">
    <source>
        <dbReference type="Proteomes" id="UP000011081"/>
    </source>
</evidence>
<sequence length="309" mass="35754">MKLMFFVGFACVSGTAFAYNSRKEAKIGTKFTIRRGSAEDLKMQEKIGRKRLGDLAEQLLEKLFKFSWQIKPICQQVRDMFIAEHQGSTRHRPRAYYARPDSTHITKYLFEKGKSDREALTESIENAVKNICNPKTYYITIDGNEYVNYCYPLPRIDYVKGFKLDHKLVTEEIRDYAIFTRTFALTMLIGGMVSDESLLAQLSEYELEIKDLVNQMAQDRSSDCEIFVSEKMFDSCYLSYSWILEIFDSMRSLCSSENSRLKAFIGKIRSTETTDKELLGLLCVDVEMNRPRVKEVLAKLRNEHGVTAQ</sequence>
<reference evidence="4" key="1">
    <citation type="submission" date="2011-03" db="EMBL/GenBank/DDBJ databases">
        <title>The genome sequence of Vavraia culicis strain floridensis.</title>
        <authorList>
            <consortium name="The Broad Institute Genome Sequencing Platform"/>
            <person name="Cuomo C."/>
            <person name="Becnel J."/>
            <person name="Sanscrainte N."/>
            <person name="Young S.K."/>
            <person name="Zeng Q."/>
            <person name="Gargeya S."/>
            <person name="Fitzgerald M."/>
            <person name="Haas B."/>
            <person name="Abouelleil A."/>
            <person name="Alvarado L."/>
            <person name="Arachchi H.M."/>
            <person name="Berlin A."/>
            <person name="Chapman S.B."/>
            <person name="Gearin G."/>
            <person name="Goldberg J."/>
            <person name="Griggs A."/>
            <person name="Gujja S."/>
            <person name="Hansen M."/>
            <person name="Heiman D."/>
            <person name="Howarth C."/>
            <person name="Larimer J."/>
            <person name="Lui A."/>
            <person name="MacDonald P.J.P."/>
            <person name="McCowen C."/>
            <person name="Montmayeur A."/>
            <person name="Murphy C."/>
            <person name="Neiman D."/>
            <person name="Pearson M."/>
            <person name="Priest M."/>
            <person name="Roberts A."/>
            <person name="Saif S."/>
            <person name="Shea T."/>
            <person name="Sisk P."/>
            <person name="Stolte C."/>
            <person name="Sykes S."/>
            <person name="Wortman J."/>
            <person name="Nusbaum C."/>
            <person name="Birren B."/>
        </authorList>
    </citation>
    <scope>NUCLEOTIDE SEQUENCE [LARGE SCALE GENOMIC DNA]</scope>
    <source>
        <strain evidence="4">floridensis</strain>
    </source>
</reference>
<dbReference type="VEuPathDB" id="MicrosporidiaDB:VCUG_02429"/>
<keyword evidence="4" id="KW-1185">Reference proteome</keyword>
<organism evidence="3 4">
    <name type="scientific">Vavraia culicis (isolate floridensis)</name>
    <name type="common">Microsporidian parasite</name>
    <dbReference type="NCBI Taxonomy" id="948595"/>
    <lineage>
        <taxon>Eukaryota</taxon>
        <taxon>Fungi</taxon>
        <taxon>Fungi incertae sedis</taxon>
        <taxon>Microsporidia</taxon>
        <taxon>Pleistophoridae</taxon>
        <taxon>Vavraia</taxon>
    </lineage>
</organism>
<accession>L2GR45</accession>
<feature type="coiled-coil region" evidence="1">
    <location>
        <begin position="195"/>
        <end position="222"/>
    </location>
</feature>
<evidence type="ECO:0000256" key="2">
    <source>
        <dbReference type="SAM" id="SignalP"/>
    </source>
</evidence>
<dbReference type="HOGENOM" id="CLU_839881_0_0_1"/>
<dbReference type="GeneID" id="19880291"/>
<gene>
    <name evidence="3" type="ORF">VCUG_02429</name>
</gene>
<dbReference type="AlphaFoldDB" id="L2GR45"/>
<proteinExistence type="predicted"/>
<dbReference type="EMBL" id="GL877465">
    <property type="protein sequence ID" value="ELA46094.1"/>
    <property type="molecule type" value="Genomic_DNA"/>
</dbReference>
<dbReference type="OMA" id="HRPRAYY"/>
<dbReference type="InParanoid" id="L2GR45"/>
<evidence type="ECO:0000313" key="3">
    <source>
        <dbReference type="EMBL" id="ELA46094.1"/>
    </source>
</evidence>
<name>L2GR45_VAVCU</name>
<dbReference type="OrthoDB" id="10579762at2759"/>
<evidence type="ECO:0000256" key="1">
    <source>
        <dbReference type="SAM" id="Coils"/>
    </source>
</evidence>
<protein>
    <submittedName>
        <fullName evidence="3">Uncharacterized protein</fullName>
    </submittedName>
</protein>